<organism evidence="1 2">
    <name type="scientific">Actinobacillus minor NM305</name>
    <dbReference type="NCBI Taxonomy" id="637911"/>
    <lineage>
        <taxon>Bacteria</taxon>
        <taxon>Pseudomonadati</taxon>
        <taxon>Pseudomonadota</taxon>
        <taxon>Gammaproteobacteria</taxon>
        <taxon>Pasteurellales</taxon>
        <taxon>Pasteurellaceae</taxon>
        <taxon>Actinobacillus</taxon>
    </lineage>
</organism>
<reference evidence="1 2" key="1">
    <citation type="journal article" date="2010" name="Vet. Microbiol.">
        <title>Production of haemolysins by strains of the Actinobacillus minor/porcitonsillarum complex.</title>
        <authorList>
            <person name="Arya G."/>
            <person name="Niven D.F."/>
        </authorList>
    </citation>
    <scope>NUCLEOTIDE SEQUENCE [LARGE SCALE GENOMIC DNA]</scope>
    <source>
        <strain evidence="1 2">NM305</strain>
    </source>
</reference>
<sequence>MLNYTDILNAYIVINQNKPKLLEDFRKQLDDSEANIINGLLNVTGMMKAVSLSEDENKEEYITGNLLLGLSDLFAENIKLLHSISGANNTANFYLNVLPENQRTKILNISGE</sequence>
<dbReference type="Proteomes" id="UP000005532">
    <property type="component" value="Unassembled WGS sequence"/>
</dbReference>
<accession>C5RZ16</accession>
<protein>
    <submittedName>
        <fullName evidence="1">Uncharacterized protein</fullName>
    </submittedName>
</protein>
<dbReference type="AlphaFoldDB" id="C5RZ16"/>
<gene>
    <name evidence="1" type="ORF">AM305_04683</name>
</gene>
<dbReference type="RefSeq" id="WP_005822237.1">
    <property type="nucleotide sequence ID" value="NZ_ACQL01000031.1"/>
</dbReference>
<evidence type="ECO:0000313" key="2">
    <source>
        <dbReference type="Proteomes" id="UP000005532"/>
    </source>
</evidence>
<proteinExistence type="predicted"/>
<dbReference type="EMBL" id="ACQL01000031">
    <property type="protein sequence ID" value="EER48039.1"/>
    <property type="molecule type" value="Genomic_DNA"/>
</dbReference>
<name>C5RZ16_9PAST</name>
<evidence type="ECO:0000313" key="1">
    <source>
        <dbReference type="EMBL" id="EER48039.1"/>
    </source>
</evidence>
<comment type="caution">
    <text evidence="1">The sequence shown here is derived from an EMBL/GenBank/DDBJ whole genome shotgun (WGS) entry which is preliminary data.</text>
</comment>